<organism evidence="1 2">
    <name type="scientific">Massilia polaris</name>
    <dbReference type="NCBI Taxonomy" id="2728846"/>
    <lineage>
        <taxon>Bacteria</taxon>
        <taxon>Pseudomonadati</taxon>
        <taxon>Pseudomonadota</taxon>
        <taxon>Betaproteobacteria</taxon>
        <taxon>Burkholderiales</taxon>
        <taxon>Oxalobacteraceae</taxon>
        <taxon>Telluria group</taxon>
        <taxon>Massilia</taxon>
    </lineage>
</organism>
<dbReference type="EMBL" id="JABBGG010000006">
    <property type="protein sequence ID" value="NML61950.1"/>
    <property type="molecule type" value="Genomic_DNA"/>
</dbReference>
<keyword evidence="2" id="KW-1185">Reference proteome</keyword>
<proteinExistence type="predicted"/>
<accession>A0A848HP70</accession>
<name>A0A848HP70_9BURK</name>
<dbReference type="Proteomes" id="UP000583752">
    <property type="component" value="Unassembled WGS sequence"/>
</dbReference>
<dbReference type="AlphaFoldDB" id="A0A848HP70"/>
<sequence length="233" mass="26523">MSSLRKCCSTLAQIIRLPVAPLRFNATLEPATVPTVYAQFTKRHPRYKLIRSKTLGAALIDVGALDTRKKYLDGIKGKNNGAYHAARARKRGYVCKEIDRNAYVDDIHDINMSEDSRQGRPMDKAYTEKRERFDVLGNFRYYGVLNPAGRLVAYATFGMYGNFGAFSQLMGHRNNDGIMHLLIVDVVCRQIDEGELQYIMYDTYFGAQPGLRQFKTILGFKPYRAKYSLQSPP</sequence>
<evidence type="ECO:0000313" key="1">
    <source>
        <dbReference type="EMBL" id="NML61950.1"/>
    </source>
</evidence>
<gene>
    <name evidence="1" type="ORF">HHL21_12855</name>
</gene>
<comment type="caution">
    <text evidence="1">The sequence shown here is derived from an EMBL/GenBank/DDBJ whole genome shotgun (WGS) entry which is preliminary data.</text>
</comment>
<evidence type="ECO:0000313" key="2">
    <source>
        <dbReference type="Proteomes" id="UP000583752"/>
    </source>
</evidence>
<protein>
    <submittedName>
        <fullName evidence="1">Uncharacterized protein</fullName>
    </submittedName>
</protein>
<reference evidence="1 2" key="1">
    <citation type="submission" date="2020-04" db="EMBL/GenBank/DDBJ databases">
        <title>Massilia sp. RP-1-19 isolated from soil.</title>
        <authorList>
            <person name="Dahal R.H."/>
        </authorList>
    </citation>
    <scope>NUCLEOTIDE SEQUENCE [LARGE SCALE GENOMIC DNA]</scope>
    <source>
        <strain evidence="1 2">RP-1-19</strain>
    </source>
</reference>